<evidence type="ECO:0000313" key="2">
    <source>
        <dbReference type="EMBL" id="VDN29698.1"/>
    </source>
</evidence>
<keyword evidence="1" id="KW-0812">Transmembrane</keyword>
<dbReference type="AlphaFoldDB" id="A0A183E8U3"/>
<dbReference type="Proteomes" id="UP000271098">
    <property type="component" value="Unassembled WGS sequence"/>
</dbReference>
<feature type="transmembrane region" description="Helical" evidence="1">
    <location>
        <begin position="68"/>
        <end position="86"/>
    </location>
</feature>
<keyword evidence="1" id="KW-1133">Transmembrane helix</keyword>
<protein>
    <submittedName>
        <fullName evidence="2 4">Uncharacterized protein</fullName>
    </submittedName>
</protein>
<sequence length="101" mass="11652">MAVRSARHAAFDWLFKQTFGERIIGGFRAAGYCRPSGRLFFSSTASVWVATIRLSAYSNQLLYCSETSFLLLRTLFFLVINFLRVWKGSQLIAHRHFPLWA</sequence>
<gene>
    <name evidence="2" type="ORF">GPUH_LOCUS17384</name>
</gene>
<evidence type="ECO:0000256" key="1">
    <source>
        <dbReference type="SAM" id="Phobius"/>
    </source>
</evidence>
<organism evidence="4">
    <name type="scientific">Gongylonema pulchrum</name>
    <dbReference type="NCBI Taxonomy" id="637853"/>
    <lineage>
        <taxon>Eukaryota</taxon>
        <taxon>Metazoa</taxon>
        <taxon>Ecdysozoa</taxon>
        <taxon>Nematoda</taxon>
        <taxon>Chromadorea</taxon>
        <taxon>Rhabditida</taxon>
        <taxon>Spirurina</taxon>
        <taxon>Spiruromorpha</taxon>
        <taxon>Spiruroidea</taxon>
        <taxon>Gongylonematidae</taxon>
        <taxon>Gongylonema</taxon>
    </lineage>
</organism>
<name>A0A183E8U3_9BILA</name>
<dbReference type="WBParaSite" id="GPUH_0001740601-mRNA-1">
    <property type="protein sequence ID" value="GPUH_0001740601-mRNA-1"/>
    <property type="gene ID" value="GPUH_0001740601"/>
</dbReference>
<reference evidence="4" key="1">
    <citation type="submission" date="2016-06" db="UniProtKB">
        <authorList>
            <consortium name="WormBaseParasite"/>
        </authorList>
    </citation>
    <scope>IDENTIFICATION</scope>
</reference>
<evidence type="ECO:0000313" key="3">
    <source>
        <dbReference type="Proteomes" id="UP000271098"/>
    </source>
</evidence>
<reference evidence="2 3" key="2">
    <citation type="submission" date="2018-11" db="EMBL/GenBank/DDBJ databases">
        <authorList>
            <consortium name="Pathogen Informatics"/>
        </authorList>
    </citation>
    <scope>NUCLEOTIDE SEQUENCE [LARGE SCALE GENOMIC DNA]</scope>
</reference>
<dbReference type="EMBL" id="UYRT01085101">
    <property type="protein sequence ID" value="VDN29698.1"/>
    <property type="molecule type" value="Genomic_DNA"/>
</dbReference>
<proteinExistence type="predicted"/>
<evidence type="ECO:0000313" key="4">
    <source>
        <dbReference type="WBParaSite" id="GPUH_0001740601-mRNA-1"/>
    </source>
</evidence>
<accession>A0A183E8U3</accession>
<keyword evidence="1" id="KW-0472">Membrane</keyword>
<keyword evidence="3" id="KW-1185">Reference proteome</keyword>